<sequence length="375" mass="40414">MAHAYTPGLKVLEYTELKKQRRLPLPGKILVNQGQKVSAEEVVAKTDLPGNVQTLNIAGLLGILPDEIEEAMLKKEKDKVAKDEIVAQSKGFFGLFKSQVRSPIDGVIESVSKITGQVILREPPIPVEVIAYIDGEVVEIIKNEGVVIKTNGSFIQGIFGIGGETIGTLEIAVDGPDQVLTAKDIDEKFSGKVIIGGSLINFDALQKAREIGVKGVVVGGIEDQDLKKFMGYDIGVAITGSENVGLTLIATEGFGRLKMAHRTFQLLKSLRGKKASINGATQIRAGVMRPEVIVPLDSASGKKRTSDISAGTGLEVGMKVRIIREPYFGLIGKVVNLPVELAKVETEAMVRVLEVELEDKTKVTLPRANVEIIEE</sequence>
<evidence type="ECO:0000313" key="2">
    <source>
        <dbReference type="Proteomes" id="UP000191663"/>
    </source>
</evidence>
<name>A0A1V4QEN1_UNCW3</name>
<protein>
    <recommendedName>
        <fullName evidence="3">KOW domain-containing protein</fullName>
    </recommendedName>
</protein>
<evidence type="ECO:0008006" key="3">
    <source>
        <dbReference type="Google" id="ProtNLM"/>
    </source>
</evidence>
<reference evidence="2" key="1">
    <citation type="submission" date="2017-01" db="EMBL/GenBank/DDBJ databases">
        <title>Novel pathways for hydrocarbon cycling and metabolic interdependencies in hydrothermal sediment communities.</title>
        <authorList>
            <person name="Dombrowski N."/>
            <person name="Seitz K."/>
            <person name="Teske A."/>
            <person name="Baker B."/>
        </authorList>
    </citation>
    <scope>NUCLEOTIDE SEQUENCE [LARGE SCALE GENOMIC DNA]</scope>
</reference>
<organism evidence="1 2">
    <name type="scientific">candidate division WOR-3 bacterium 4484_100</name>
    <dbReference type="NCBI Taxonomy" id="1936077"/>
    <lineage>
        <taxon>Bacteria</taxon>
        <taxon>Bacteria division WOR-3</taxon>
    </lineage>
</organism>
<gene>
    <name evidence="1" type="ORF">BXT86_05110</name>
</gene>
<comment type="caution">
    <text evidence="1">The sequence shown here is derived from an EMBL/GenBank/DDBJ whole genome shotgun (WGS) entry which is preliminary data.</text>
</comment>
<dbReference type="AlphaFoldDB" id="A0A1V4QEN1"/>
<evidence type="ECO:0000313" key="1">
    <source>
        <dbReference type="EMBL" id="OPX17692.1"/>
    </source>
</evidence>
<dbReference type="Proteomes" id="UP000191663">
    <property type="component" value="Unassembled WGS sequence"/>
</dbReference>
<accession>A0A1V4QEN1</accession>
<dbReference type="EMBL" id="MUKB01000089">
    <property type="protein sequence ID" value="OPX17692.1"/>
    <property type="molecule type" value="Genomic_DNA"/>
</dbReference>
<proteinExistence type="predicted"/>